<evidence type="ECO:0000259" key="8">
    <source>
        <dbReference type="Pfam" id="PF13290"/>
    </source>
</evidence>
<evidence type="ECO:0000256" key="4">
    <source>
        <dbReference type="ARBA" id="ARBA00022729"/>
    </source>
</evidence>
<evidence type="ECO:0000313" key="9">
    <source>
        <dbReference type="EMBL" id="WXB08985.1"/>
    </source>
</evidence>
<protein>
    <submittedName>
        <fullName evidence="9">Chitobiase/beta-hexosaminidase C-terminal domain-containing protein</fullName>
    </submittedName>
</protein>
<dbReference type="PANTHER" id="PTHR31018">
    <property type="entry name" value="SPORULATION-SPECIFIC PROTEIN-RELATED"/>
    <property type="match status" value="1"/>
</dbReference>
<feature type="region of interest" description="Disordered" evidence="6">
    <location>
        <begin position="22"/>
        <end position="44"/>
    </location>
</feature>
<dbReference type="Proteomes" id="UP001374803">
    <property type="component" value="Chromosome"/>
</dbReference>
<comment type="subcellular location">
    <subcellularLocation>
        <location evidence="1">Secreted</location>
        <location evidence="1">Cell wall</location>
    </subcellularLocation>
</comment>
<dbReference type="InterPro" id="IPR051648">
    <property type="entry name" value="CWI-Assembly_Regulator"/>
</dbReference>
<name>A0ABZ2LIL0_9BACT</name>
<keyword evidence="3" id="KW-0964">Secreted</keyword>
<evidence type="ECO:0000256" key="6">
    <source>
        <dbReference type="SAM" id="MobiDB-lite"/>
    </source>
</evidence>
<keyword evidence="2" id="KW-0134">Cell wall</keyword>
<evidence type="ECO:0000256" key="7">
    <source>
        <dbReference type="SAM" id="SignalP"/>
    </source>
</evidence>
<keyword evidence="5" id="KW-0325">Glycoprotein</keyword>
<feature type="domain" description="GH29D-like beta-sandwich" evidence="8">
    <location>
        <begin position="55"/>
        <end position="121"/>
    </location>
</feature>
<evidence type="ECO:0000256" key="3">
    <source>
        <dbReference type="ARBA" id="ARBA00022525"/>
    </source>
</evidence>
<gene>
    <name evidence="9" type="ORF">LVJ94_17345</name>
</gene>
<evidence type="ECO:0000256" key="1">
    <source>
        <dbReference type="ARBA" id="ARBA00004191"/>
    </source>
</evidence>
<dbReference type="SUPFAM" id="SSF52058">
    <property type="entry name" value="L domain-like"/>
    <property type="match status" value="4"/>
</dbReference>
<sequence>MSRFLKWRELLFIVLASSASVATTGCGDGSNESRADVGPDANSAQQAIASPEFQPGGGTFDVPLNVIIVTSTAGAVTHYTLDGTRPDATSPIYSSPLNIAKSVTLRAIARKAGSQDSEVRTATYVVNTRPGIVQPVQFEPNSGDYSNDVLVTLTSGTAGATFCYTLDGSAPACSDQPRCSMGLRNDGSPIQITKTNTQLRAVACAGGMHESSETHAKYTLTADKPAFDPPASNYDPAHPVPVTLTTTTKGGVIHYTTDGTAPGCESPLTFNESGTLPSFTRDTTIRALTCKENYATGEDVSTKYSGEVCIGDFKVTRRAELEALTRCKEISGDLDISARDVVDLASLSHLTRVGGSLRVHTDAEVLQSMHGLESLTQVGQDLLVIGNPALTNVDGLASLRGIAGSLKVKNTDLVQFDGMPRLSTIGSSVVFEDNRALESIAGFASLRDLGLGFYVRRNPKTKRFVAPPHITTIREHLSIESMPELSDINLENLERVVMYLSMDNVPALTSFQGFRNLSRVGGLGLSGHLGMANMKGFEQLTRIDGPLVVLGTTGLVNLTGLENLITASALRVHESTLENFHGLDKLALLTGDDPYGDTLEIIGNKALTEIDGFGALTQMNGGITIAFNDVLKKVKGPAAVGHVQGSLTIENNPILESIDGFGALTTVDLDVIVTEKSLRSLSGFRSLEAIGGSLDIENCPALRDLSGFEALKSIGMHFIIMNNEALTRVNEVSRLTQLGGKYFVSDNASLPMCQPTKLAERLRSGGYTGEVHIHDNGGTGTCN</sequence>
<feature type="domain" description="GH29D-like beta-sandwich" evidence="8">
    <location>
        <begin position="239"/>
        <end position="298"/>
    </location>
</feature>
<proteinExistence type="predicted"/>
<evidence type="ECO:0000256" key="5">
    <source>
        <dbReference type="ARBA" id="ARBA00023180"/>
    </source>
</evidence>
<dbReference type="EMBL" id="CP089983">
    <property type="protein sequence ID" value="WXB08985.1"/>
    <property type="molecule type" value="Genomic_DNA"/>
</dbReference>
<dbReference type="Pfam" id="PF13290">
    <property type="entry name" value="CHB_HEX_C_1"/>
    <property type="match status" value="3"/>
</dbReference>
<evidence type="ECO:0000313" key="10">
    <source>
        <dbReference type="Proteomes" id="UP001374803"/>
    </source>
</evidence>
<evidence type="ECO:0000256" key="2">
    <source>
        <dbReference type="ARBA" id="ARBA00022512"/>
    </source>
</evidence>
<keyword evidence="4 7" id="KW-0732">Signal</keyword>
<dbReference type="PANTHER" id="PTHR31018:SF3">
    <property type="entry name" value="RECEPTOR PROTEIN-TYROSINE KINASE"/>
    <property type="match status" value="1"/>
</dbReference>
<dbReference type="PROSITE" id="PS51257">
    <property type="entry name" value="PROKAR_LIPOPROTEIN"/>
    <property type="match status" value="1"/>
</dbReference>
<dbReference type="Gene3D" id="3.80.20.20">
    <property type="entry name" value="Receptor L-domain"/>
    <property type="match status" value="3"/>
</dbReference>
<accession>A0ABZ2LIL0</accession>
<keyword evidence="10" id="KW-1185">Reference proteome</keyword>
<reference evidence="9" key="1">
    <citation type="submission" date="2021-12" db="EMBL/GenBank/DDBJ databases">
        <title>Discovery of the Pendulisporaceae a myxobacterial family with distinct sporulation behavior and unique specialized metabolism.</title>
        <authorList>
            <person name="Garcia R."/>
            <person name="Popoff A."/>
            <person name="Bader C.D."/>
            <person name="Loehr J."/>
            <person name="Walesch S."/>
            <person name="Walt C."/>
            <person name="Boldt J."/>
            <person name="Bunk B."/>
            <person name="Haeckl F.J.F.P.J."/>
            <person name="Gunesch A.P."/>
            <person name="Birkelbach J."/>
            <person name="Nuebel U."/>
            <person name="Pietschmann T."/>
            <person name="Bach T."/>
            <person name="Mueller R."/>
        </authorList>
    </citation>
    <scope>NUCLEOTIDE SEQUENCE</scope>
    <source>
        <strain evidence="9">MSr11367</strain>
    </source>
</reference>
<organism evidence="9 10">
    <name type="scientific">Pendulispora rubella</name>
    <dbReference type="NCBI Taxonomy" id="2741070"/>
    <lineage>
        <taxon>Bacteria</taxon>
        <taxon>Pseudomonadati</taxon>
        <taxon>Myxococcota</taxon>
        <taxon>Myxococcia</taxon>
        <taxon>Myxococcales</taxon>
        <taxon>Sorangiineae</taxon>
        <taxon>Pendulisporaceae</taxon>
        <taxon>Pendulispora</taxon>
    </lineage>
</organism>
<dbReference type="InterPro" id="IPR036941">
    <property type="entry name" value="Rcpt_L-dom_sf"/>
</dbReference>
<dbReference type="RefSeq" id="WP_394838657.1">
    <property type="nucleotide sequence ID" value="NZ_CP089929.1"/>
</dbReference>
<feature type="signal peptide" evidence="7">
    <location>
        <begin position="1"/>
        <end position="22"/>
    </location>
</feature>
<feature type="domain" description="GH29D-like beta-sandwich" evidence="8">
    <location>
        <begin position="140"/>
        <end position="211"/>
    </location>
</feature>
<feature type="chain" id="PRO_5045113234" evidence="7">
    <location>
        <begin position="23"/>
        <end position="783"/>
    </location>
</feature>
<dbReference type="InterPro" id="IPR059177">
    <property type="entry name" value="GH29D-like_dom"/>
</dbReference>